<accession>A0A3S9B6A9</accession>
<dbReference type="InterPro" id="IPR038296">
    <property type="entry name" value="ParD_sf"/>
</dbReference>
<sequence length="88" mass="9733">MSTHKRSIVIGEYFDGFIESQIASGRFNNASEVVRAALRLLETEEAKLAELRALIAEGDADIAAGRYFIYESADDLVRDIRESAKAPL</sequence>
<dbReference type="EMBL" id="CP032509">
    <property type="protein sequence ID" value="AZN72457.1"/>
    <property type="molecule type" value="Genomic_DNA"/>
</dbReference>
<dbReference type="NCBIfam" id="TIGR02606">
    <property type="entry name" value="antidote_CC2985"/>
    <property type="match status" value="1"/>
</dbReference>
<keyword evidence="5" id="KW-1185">Reference proteome</keyword>
<protein>
    <submittedName>
        <fullName evidence="4">Type II toxin-antitoxin system ParD family antitoxin</fullName>
    </submittedName>
</protein>
<evidence type="ECO:0000313" key="4">
    <source>
        <dbReference type="EMBL" id="AZN72457.1"/>
    </source>
</evidence>
<keyword evidence="2" id="KW-1277">Toxin-antitoxin system</keyword>
<dbReference type="InterPro" id="IPR022789">
    <property type="entry name" value="ParD"/>
</dbReference>
<dbReference type="RefSeq" id="WP_126010784.1">
    <property type="nucleotide sequence ID" value="NZ_CP032509.1"/>
</dbReference>
<organism evidence="4 5">
    <name type="scientific">Georhizobium profundi</name>
    <dbReference type="NCBI Taxonomy" id="2341112"/>
    <lineage>
        <taxon>Bacteria</taxon>
        <taxon>Pseudomonadati</taxon>
        <taxon>Pseudomonadota</taxon>
        <taxon>Alphaproteobacteria</taxon>
        <taxon>Hyphomicrobiales</taxon>
        <taxon>Rhizobiaceae</taxon>
        <taxon>Georhizobium</taxon>
    </lineage>
</organism>
<keyword evidence="3" id="KW-0175">Coiled coil</keyword>
<dbReference type="PANTHER" id="PTHR36582:SF2">
    <property type="entry name" value="ANTITOXIN PARD"/>
    <property type="match status" value="1"/>
</dbReference>
<dbReference type="AlphaFoldDB" id="A0A3S9B6A9"/>
<reference evidence="4 5" key="1">
    <citation type="submission" date="2018-09" db="EMBL/GenBank/DDBJ databases">
        <title>Marinorhizobium profundi gen. nov., sp. nov., isolated from a deep-sea sediment sample from the New Britain Trench and proposal of Marinorhizobiaceae fam. nov. in the order Rhizobiales of the class Alphaproteobacteria.</title>
        <authorList>
            <person name="Cao J."/>
        </authorList>
    </citation>
    <scope>NUCLEOTIDE SEQUENCE [LARGE SCALE GENOMIC DNA]</scope>
    <source>
        <strain evidence="4 5">WS11</strain>
    </source>
</reference>
<evidence type="ECO:0000256" key="3">
    <source>
        <dbReference type="SAM" id="Coils"/>
    </source>
</evidence>
<comment type="similarity">
    <text evidence="1">Belongs to the ParD antitoxin family.</text>
</comment>
<name>A0A3S9B6A9_9HYPH</name>
<gene>
    <name evidence="4" type="ORF">D5400_15345</name>
</gene>
<evidence type="ECO:0000256" key="2">
    <source>
        <dbReference type="ARBA" id="ARBA00022649"/>
    </source>
</evidence>
<dbReference type="PANTHER" id="PTHR36582">
    <property type="entry name" value="ANTITOXIN PARD"/>
    <property type="match status" value="1"/>
</dbReference>
<dbReference type="OrthoDB" id="8370959at2"/>
<dbReference type="GO" id="GO:0006355">
    <property type="term" value="P:regulation of DNA-templated transcription"/>
    <property type="evidence" value="ECO:0007669"/>
    <property type="project" value="InterPro"/>
</dbReference>
<feature type="coiled-coil region" evidence="3">
    <location>
        <begin position="34"/>
        <end position="61"/>
    </location>
</feature>
<dbReference type="SUPFAM" id="SSF47598">
    <property type="entry name" value="Ribbon-helix-helix"/>
    <property type="match status" value="1"/>
</dbReference>
<evidence type="ECO:0000256" key="1">
    <source>
        <dbReference type="ARBA" id="ARBA00008580"/>
    </source>
</evidence>
<dbReference type="Proteomes" id="UP000268192">
    <property type="component" value="Chromosome"/>
</dbReference>
<dbReference type="KEGG" id="abaw:D5400_15345"/>
<proteinExistence type="inferred from homology"/>
<dbReference type="Gene3D" id="6.10.10.120">
    <property type="entry name" value="Antitoxin ParD1-like"/>
    <property type="match status" value="1"/>
</dbReference>
<evidence type="ECO:0000313" key="5">
    <source>
        <dbReference type="Proteomes" id="UP000268192"/>
    </source>
</evidence>
<dbReference type="InterPro" id="IPR010985">
    <property type="entry name" value="Ribbon_hlx_hlx"/>
</dbReference>
<dbReference type="Pfam" id="PF03693">
    <property type="entry name" value="ParD_antitoxin"/>
    <property type="match status" value="1"/>
</dbReference>